<dbReference type="RefSeq" id="WP_115331769.1">
    <property type="nucleotide sequence ID" value="NZ_CAAAHP010000005.1"/>
</dbReference>
<evidence type="ECO:0000256" key="2">
    <source>
        <dbReference type="ARBA" id="ARBA00023015"/>
    </source>
</evidence>
<dbReference type="GO" id="GO:0003700">
    <property type="term" value="F:DNA-binding transcription factor activity"/>
    <property type="evidence" value="ECO:0007669"/>
    <property type="project" value="InterPro"/>
</dbReference>
<keyword evidence="3" id="KW-0238">DNA-binding</keyword>
<accession>A0A378JLU8</accession>
<evidence type="ECO:0000256" key="1">
    <source>
        <dbReference type="ARBA" id="ARBA00009437"/>
    </source>
</evidence>
<evidence type="ECO:0000256" key="3">
    <source>
        <dbReference type="ARBA" id="ARBA00023125"/>
    </source>
</evidence>
<evidence type="ECO:0000313" key="7">
    <source>
        <dbReference type="Proteomes" id="UP000254794"/>
    </source>
</evidence>
<dbReference type="Pfam" id="PF00126">
    <property type="entry name" value="HTH_1"/>
    <property type="match status" value="1"/>
</dbReference>
<reference evidence="6 7" key="1">
    <citation type="submission" date="2018-06" db="EMBL/GenBank/DDBJ databases">
        <authorList>
            <consortium name="Pathogen Informatics"/>
            <person name="Doyle S."/>
        </authorList>
    </citation>
    <scope>NUCLEOTIDE SEQUENCE [LARGE SCALE GENOMIC DNA]</scope>
    <source>
        <strain evidence="6 7">NCTC13316</strain>
    </source>
</reference>
<proteinExistence type="inferred from homology"/>
<dbReference type="PANTHER" id="PTHR30126:SF88">
    <property type="entry name" value="TRANSCRIPTIONAL REGULATOR-RELATED"/>
    <property type="match status" value="1"/>
</dbReference>
<keyword evidence="7" id="KW-1185">Reference proteome</keyword>
<dbReference type="PROSITE" id="PS50931">
    <property type="entry name" value="HTH_LYSR"/>
    <property type="match status" value="1"/>
</dbReference>
<feature type="domain" description="HTH lysR-type" evidence="5">
    <location>
        <begin position="4"/>
        <end position="61"/>
    </location>
</feature>
<keyword evidence="4" id="KW-0804">Transcription</keyword>
<dbReference type="InterPro" id="IPR036390">
    <property type="entry name" value="WH_DNA-bd_sf"/>
</dbReference>
<protein>
    <submittedName>
        <fullName evidence="6">Transcriptional regulator</fullName>
    </submittedName>
</protein>
<dbReference type="InterPro" id="IPR000847">
    <property type="entry name" value="LysR_HTH_N"/>
</dbReference>
<dbReference type="GO" id="GO:0000976">
    <property type="term" value="F:transcription cis-regulatory region binding"/>
    <property type="evidence" value="ECO:0007669"/>
    <property type="project" value="TreeGrafter"/>
</dbReference>
<keyword evidence="2" id="KW-0805">Transcription regulation</keyword>
<dbReference type="SUPFAM" id="SSF53850">
    <property type="entry name" value="Periplasmic binding protein-like II"/>
    <property type="match status" value="1"/>
</dbReference>
<dbReference type="InterPro" id="IPR036388">
    <property type="entry name" value="WH-like_DNA-bd_sf"/>
</dbReference>
<dbReference type="Gene3D" id="3.40.190.290">
    <property type="match status" value="1"/>
</dbReference>
<dbReference type="OrthoDB" id="6988449at2"/>
<evidence type="ECO:0000259" key="5">
    <source>
        <dbReference type="PROSITE" id="PS50931"/>
    </source>
</evidence>
<dbReference type="Pfam" id="PF03466">
    <property type="entry name" value="LysR_substrate"/>
    <property type="match status" value="1"/>
</dbReference>
<dbReference type="SUPFAM" id="SSF46785">
    <property type="entry name" value="Winged helix' DNA-binding domain"/>
    <property type="match status" value="1"/>
</dbReference>
<evidence type="ECO:0000313" key="6">
    <source>
        <dbReference type="EMBL" id="STX52194.1"/>
    </source>
</evidence>
<sequence length="291" mass="33323">MTKVTLEQWRVLQTIVEEKSFAKAAEKLHKSQSSISYSLMKLQESLGIQVMNIQGRKAVLTEQGIQVLNMSKQLIRLAKNIENAALNFKSNYEKILRLAVDEIFPPQILLTILHQFSLINTQTRIILKHGLLSGPSDLLINGEAEIAIISKIPEGYVGDKLLDVESIPYAHIDSPLHQKELTLDDLYHERYIIAQDSGIKNQRNEGWLGSEFHWKVSSMEMKIQCVAQGIGFSWLPKQLVENRNLPIKPLRLQQDNIRTYPLYLVHHNPQEMGPSARQLIDFFQEYSSVKI</sequence>
<comment type="similarity">
    <text evidence="1">Belongs to the LysR transcriptional regulatory family.</text>
</comment>
<dbReference type="InterPro" id="IPR005119">
    <property type="entry name" value="LysR_subst-bd"/>
</dbReference>
<dbReference type="PANTHER" id="PTHR30126">
    <property type="entry name" value="HTH-TYPE TRANSCRIPTIONAL REGULATOR"/>
    <property type="match status" value="1"/>
</dbReference>
<name>A0A378JLU8_9GAMM</name>
<gene>
    <name evidence="6" type="primary">lysR_4</name>
    <name evidence="6" type="ORF">NCTC13316_02298</name>
</gene>
<organism evidence="6 7">
    <name type="scientific">Legionella busanensis</name>
    <dbReference type="NCBI Taxonomy" id="190655"/>
    <lineage>
        <taxon>Bacteria</taxon>
        <taxon>Pseudomonadati</taxon>
        <taxon>Pseudomonadota</taxon>
        <taxon>Gammaproteobacteria</taxon>
        <taxon>Legionellales</taxon>
        <taxon>Legionellaceae</taxon>
        <taxon>Legionella</taxon>
    </lineage>
</organism>
<dbReference type="Gene3D" id="1.10.10.10">
    <property type="entry name" value="Winged helix-like DNA-binding domain superfamily/Winged helix DNA-binding domain"/>
    <property type="match status" value="1"/>
</dbReference>
<evidence type="ECO:0000256" key="4">
    <source>
        <dbReference type="ARBA" id="ARBA00023163"/>
    </source>
</evidence>
<dbReference type="AlphaFoldDB" id="A0A378JLU8"/>
<dbReference type="EMBL" id="UGOD01000001">
    <property type="protein sequence ID" value="STX52194.1"/>
    <property type="molecule type" value="Genomic_DNA"/>
</dbReference>
<dbReference type="Proteomes" id="UP000254794">
    <property type="component" value="Unassembled WGS sequence"/>
</dbReference>